<dbReference type="SUPFAM" id="SSF64182">
    <property type="entry name" value="DHH phosphoesterases"/>
    <property type="match status" value="1"/>
</dbReference>
<evidence type="ECO:0000313" key="5">
    <source>
        <dbReference type="Proteomes" id="UP000199062"/>
    </source>
</evidence>
<dbReference type="Pfam" id="PF02272">
    <property type="entry name" value="DHHA1"/>
    <property type="match status" value="1"/>
</dbReference>
<protein>
    <submittedName>
        <fullName evidence="4">NanoRNase/pAp phosphatase, hydrolyzes c-di-AMP and oligoRNAs</fullName>
    </submittedName>
</protein>
<evidence type="ECO:0000256" key="1">
    <source>
        <dbReference type="SAM" id="MobiDB-lite"/>
    </source>
</evidence>
<dbReference type="InterPro" id="IPR038763">
    <property type="entry name" value="DHH_sf"/>
</dbReference>
<dbReference type="InterPro" id="IPR001667">
    <property type="entry name" value="DDH_dom"/>
</dbReference>
<dbReference type="Proteomes" id="UP000199062">
    <property type="component" value="Unassembled WGS sequence"/>
</dbReference>
<accession>A0A1I6LB51</accession>
<dbReference type="InterPro" id="IPR003156">
    <property type="entry name" value="DHHA1_dom"/>
</dbReference>
<dbReference type="Gene3D" id="3.90.1640.10">
    <property type="entry name" value="inorganic pyrophosphatase (n-terminal core)"/>
    <property type="match status" value="1"/>
</dbReference>
<name>A0A1I6LB51_9EURY</name>
<dbReference type="RefSeq" id="WP_177227431.1">
    <property type="nucleotide sequence ID" value="NZ_FOZK01000002.1"/>
</dbReference>
<feature type="domain" description="DHHA1" evidence="3">
    <location>
        <begin position="219"/>
        <end position="304"/>
    </location>
</feature>
<dbReference type="PANTHER" id="PTHR47618:SF1">
    <property type="entry name" value="BIFUNCTIONAL OLIGORIBONUCLEASE AND PAP PHOSPHATASE NRNA"/>
    <property type="match status" value="1"/>
</dbReference>
<gene>
    <name evidence="4" type="ORF">SAMN05216559_2360</name>
</gene>
<dbReference type="Pfam" id="PF01368">
    <property type="entry name" value="DHH"/>
    <property type="match status" value="1"/>
</dbReference>
<reference evidence="4 5" key="1">
    <citation type="submission" date="2016-10" db="EMBL/GenBank/DDBJ databases">
        <authorList>
            <person name="de Groot N.N."/>
        </authorList>
    </citation>
    <scope>NUCLEOTIDE SEQUENCE [LARGE SCALE GENOMIC DNA]</scope>
    <source>
        <strain evidence="4 5">CGMCC 1.10457</strain>
    </source>
</reference>
<dbReference type="GO" id="GO:0003676">
    <property type="term" value="F:nucleic acid binding"/>
    <property type="evidence" value="ECO:0007669"/>
    <property type="project" value="InterPro"/>
</dbReference>
<organism evidence="4 5">
    <name type="scientific">Halomicrobium zhouii</name>
    <dbReference type="NCBI Taxonomy" id="767519"/>
    <lineage>
        <taxon>Archaea</taxon>
        <taxon>Methanobacteriati</taxon>
        <taxon>Methanobacteriota</taxon>
        <taxon>Stenosarchaea group</taxon>
        <taxon>Halobacteria</taxon>
        <taxon>Halobacteriales</taxon>
        <taxon>Haloarculaceae</taxon>
        <taxon>Halomicrobium</taxon>
    </lineage>
</organism>
<evidence type="ECO:0000259" key="2">
    <source>
        <dbReference type="Pfam" id="PF01368"/>
    </source>
</evidence>
<proteinExistence type="predicted"/>
<evidence type="ECO:0000259" key="3">
    <source>
        <dbReference type="Pfam" id="PF02272"/>
    </source>
</evidence>
<dbReference type="EMBL" id="FOZK01000002">
    <property type="protein sequence ID" value="SFS00440.1"/>
    <property type="molecule type" value="Genomic_DNA"/>
</dbReference>
<dbReference type="STRING" id="767519.SAMN05216559_2360"/>
<dbReference type="OrthoDB" id="350705at2157"/>
<dbReference type="PANTHER" id="PTHR47618">
    <property type="entry name" value="BIFUNCTIONAL OLIGORIBONUCLEASE AND PAP PHOSPHATASE NRNA"/>
    <property type="match status" value="1"/>
</dbReference>
<feature type="region of interest" description="Disordered" evidence="1">
    <location>
        <begin position="354"/>
        <end position="386"/>
    </location>
</feature>
<evidence type="ECO:0000313" key="4">
    <source>
        <dbReference type="EMBL" id="SFS00440.1"/>
    </source>
</evidence>
<sequence length="386" mass="40919">MRLATALADYLTDKSFVAVICHREPDPDCLASAVAFGTIAHWCGAETVEYFDGTRISRPQNLALIAHLDVNLRPVSELTPAEPDVLALVDHAVPGVHDGLTRDTQVDVILDHHEHDRPVTADFVDVRPEYGATATLFVEYLRELGVPVSARLASALLFALHRERLDQVRHPTRHDYLAAAAMLPLSDPATIDHLYRAGMKPTTIDAIATAIRNRRTVGSCLVSWVGPIPDREALPQTAEYLLNLQSVDTVLALGVVDDEVHLSARTVDQRVNLATVLPSVIGTAGSGGGHRDMAGGVIPAARLDTSARDGGDAAPPAVDDLGSRFCTTVERAKSAGVVAEPGPPVQVVDTAVEARSDGSNALPDAVSAGVSDDAVSPRGTPSDVHQ</sequence>
<feature type="domain" description="DDH" evidence="2">
    <location>
        <begin position="17"/>
        <end position="159"/>
    </location>
</feature>
<dbReference type="InterPro" id="IPR051319">
    <property type="entry name" value="Oligoribo/pAp-PDE_c-di-AMP_PDE"/>
</dbReference>
<keyword evidence="5" id="KW-1185">Reference proteome</keyword>
<dbReference type="AlphaFoldDB" id="A0A1I6LB51"/>